<dbReference type="Proteomes" id="UP000250080">
    <property type="component" value="Chromosome I"/>
</dbReference>
<protein>
    <submittedName>
        <fullName evidence="1">Hypothetical membrane anchored protein</fullName>
    </submittedName>
</protein>
<evidence type="ECO:0000313" key="1">
    <source>
        <dbReference type="EMBL" id="SCQ82046.1"/>
    </source>
</evidence>
<name>A0A2C8BET9_9ACTN</name>
<proteinExistence type="predicted"/>
<evidence type="ECO:0000313" key="2">
    <source>
        <dbReference type="Proteomes" id="UP000250080"/>
    </source>
</evidence>
<organism evidence="1 2">
    <name type="scientific">Propionibacterium freudenreichii</name>
    <dbReference type="NCBI Taxonomy" id="1744"/>
    <lineage>
        <taxon>Bacteria</taxon>
        <taxon>Bacillati</taxon>
        <taxon>Actinomycetota</taxon>
        <taxon>Actinomycetes</taxon>
        <taxon>Propionibacteriales</taxon>
        <taxon>Propionibacteriaceae</taxon>
        <taxon>Propionibacterium</taxon>
    </lineage>
</organism>
<sequence length="221" mass="22934">MENRTSPEHDALDVLLDRSRMALAEPGDLDAAVEVMLADLADRPRGRVARLGRGRRVAAGIALSAVLAGAGMSAAAATGLWSWWAETPDLAYEFTSPSGEQCEVRYGLMSTSPTTAPIDSSNLDAGLAEWLAGTDVLAVADVDGALAAFEAGEVEFFAAHLDDDGGLTSEAVQPGEVLDADGLYAAAVEYAVSEVINDEVIARGLTGIAYGTESVCGEVMQ</sequence>
<reference evidence="1 2" key="1">
    <citation type="submission" date="2016-09" db="EMBL/GenBank/DDBJ databases">
        <authorList>
            <person name="Laine KS P."/>
        </authorList>
    </citation>
    <scope>NUCLEOTIDE SEQUENCE [LARGE SCALE GENOMIC DNA]</scope>
    <source>
        <strain evidence="1">PFRJS-23</strain>
    </source>
</reference>
<dbReference type="RefSeq" id="WP_013160127.1">
    <property type="nucleotide sequence ID" value="NZ_CCYS01000013.1"/>
</dbReference>
<gene>
    <name evidence="1" type="ORF">PFR_JS23_2105</name>
</gene>
<dbReference type="EMBL" id="LT618793">
    <property type="protein sequence ID" value="SCQ82046.1"/>
    <property type="molecule type" value="Genomic_DNA"/>
</dbReference>
<accession>A0A2C8BET9</accession>
<dbReference type="AlphaFoldDB" id="A0A2C8BET9"/>